<keyword evidence="5" id="KW-0648">Protein biosynthesis</keyword>
<dbReference type="NCBIfam" id="TIGR03676">
    <property type="entry name" value="aRF1_eRF1"/>
    <property type="match status" value="1"/>
</dbReference>
<reference evidence="9" key="1">
    <citation type="submission" date="2021-02" db="EMBL/GenBank/DDBJ databases">
        <authorList>
            <person name="Nowell W R."/>
        </authorList>
    </citation>
    <scope>NUCLEOTIDE SEQUENCE</scope>
</reference>
<evidence type="ECO:0000256" key="4">
    <source>
        <dbReference type="ARBA" id="ARBA00022490"/>
    </source>
</evidence>
<feature type="compositionally biased region" description="Polar residues" evidence="6">
    <location>
        <begin position="32"/>
        <end position="44"/>
    </location>
</feature>
<evidence type="ECO:0000256" key="5">
    <source>
        <dbReference type="ARBA" id="ARBA00022917"/>
    </source>
</evidence>
<comment type="subcellular location">
    <subcellularLocation>
        <location evidence="1">Cytoplasm</location>
    </subcellularLocation>
</comment>
<protein>
    <recommendedName>
        <fullName evidence="3">Eukaryotic peptide chain release factor subunit 1</fullName>
    </recommendedName>
</protein>
<dbReference type="InterPro" id="IPR005142">
    <property type="entry name" value="eRF1_3"/>
</dbReference>
<dbReference type="GO" id="GO:0005737">
    <property type="term" value="C:cytoplasm"/>
    <property type="evidence" value="ECO:0007669"/>
    <property type="project" value="UniProtKB-SubCell"/>
</dbReference>
<proteinExistence type="inferred from homology"/>
<dbReference type="InterPro" id="IPR029064">
    <property type="entry name" value="Ribosomal_eL30-like_sf"/>
</dbReference>
<dbReference type="InterPro" id="IPR004403">
    <property type="entry name" value="Peptide_chain-rel_eRF1/aRF1"/>
</dbReference>
<evidence type="ECO:0000256" key="1">
    <source>
        <dbReference type="ARBA" id="ARBA00004496"/>
    </source>
</evidence>
<evidence type="ECO:0000313" key="10">
    <source>
        <dbReference type="Proteomes" id="UP000682733"/>
    </source>
</evidence>
<dbReference type="Pfam" id="PF03464">
    <property type="entry name" value="eRF1_2"/>
    <property type="match status" value="1"/>
</dbReference>
<dbReference type="Gene3D" id="3.30.1330.30">
    <property type="match status" value="1"/>
</dbReference>
<dbReference type="Gene3D" id="3.30.960.10">
    <property type="entry name" value="eRF1 domain 1"/>
    <property type="match status" value="1"/>
</dbReference>
<dbReference type="EMBL" id="CAJOBA010043259">
    <property type="protein sequence ID" value="CAF4146549.1"/>
    <property type="molecule type" value="Genomic_DNA"/>
</dbReference>
<feature type="domain" description="eRF1/Pelota-like N-terminal" evidence="7">
    <location>
        <begin position="102"/>
        <end position="241"/>
    </location>
</feature>
<gene>
    <name evidence="8" type="ORF">OVA965_LOCUS30081</name>
    <name evidence="9" type="ORF">TMI583_LOCUS30874</name>
</gene>
<dbReference type="InterPro" id="IPR024049">
    <property type="entry name" value="eRF1_1_sf"/>
</dbReference>
<sequence length="553" mass="62403">MSRPELNKQKRLLNAIMRLIYKLASHLLPITNDTSNKPSSSTKNAHGAPAPTILNFSPAELRTPPHNRRPRGLQFCPASRVLKDGLLLLASSNMAAAAAKSTDHEQSEIERWKIRRTVKQLSQMKGRGTSLITLTIPSNGQVSRTIKLLTEELGTASCIKSSQTRNNVKQAITTAQARLSLYSQRTLPKNGLVIYAGIAQDDDQNKEKKVSISFEPLQPLTNSLYRCDNHFITDFLHQQLNESQVVYGIIVVDGNGALFARLENTRALVLQKFNVDLPKKHGRGGQSQLRFERLRKESIHNYLRKVAEACTSNFISKETGLVNIDKGFIVAGSANLKHELINGDLMNVKIKTKIQRVVDVQYGAENGLQEAIKLCSDLFTDLKLANDRKELDDFFTLIRLSNDPENQQYCIGVDETMSLLNSAPGIIDRILLWENLEMKRYVYRTKQQEHIIIADNEQKALEKLFVLMNENENKNDVECVDAQNLVEWFTENYKDLNLNVVLVSNYTQEGQQFQLGFGGCVAMLRYPIPSSTFDPITTQTNEDQDSVICDYDM</sequence>
<dbReference type="Gene3D" id="3.30.420.60">
    <property type="entry name" value="eRF1 domain 2"/>
    <property type="match status" value="1"/>
</dbReference>
<dbReference type="Pfam" id="PF03465">
    <property type="entry name" value="eRF1_3"/>
    <property type="match status" value="1"/>
</dbReference>
<dbReference type="InterPro" id="IPR005141">
    <property type="entry name" value="eRF1_2"/>
</dbReference>
<comment type="similarity">
    <text evidence="2">Belongs to the eukaryotic release factor 1 family.</text>
</comment>
<evidence type="ECO:0000256" key="6">
    <source>
        <dbReference type="SAM" id="MobiDB-lite"/>
    </source>
</evidence>
<name>A0A8S2R5H4_9BILA</name>
<evidence type="ECO:0000259" key="7">
    <source>
        <dbReference type="SMART" id="SM01194"/>
    </source>
</evidence>
<dbReference type="PANTHER" id="PTHR10113">
    <property type="entry name" value="PEPTIDE CHAIN RELEASE FACTOR SUBUNIT 1"/>
    <property type="match status" value="1"/>
</dbReference>
<dbReference type="EMBL" id="CAJNOK010021638">
    <property type="protein sequence ID" value="CAF1335302.1"/>
    <property type="molecule type" value="Genomic_DNA"/>
</dbReference>
<dbReference type="InterPro" id="IPR005140">
    <property type="entry name" value="eRF1_Pelota-like_N"/>
</dbReference>
<accession>A0A8S2R5H4</accession>
<dbReference type="AlphaFoldDB" id="A0A8S2R5H4"/>
<dbReference type="SUPFAM" id="SSF53137">
    <property type="entry name" value="Translational machinery components"/>
    <property type="match status" value="1"/>
</dbReference>
<dbReference type="GO" id="GO:0003747">
    <property type="term" value="F:translation release factor activity"/>
    <property type="evidence" value="ECO:0007669"/>
    <property type="project" value="InterPro"/>
</dbReference>
<evidence type="ECO:0000256" key="2">
    <source>
        <dbReference type="ARBA" id="ARBA00005326"/>
    </source>
</evidence>
<dbReference type="Proteomes" id="UP000677228">
    <property type="component" value="Unassembled WGS sequence"/>
</dbReference>
<keyword evidence="4" id="KW-0963">Cytoplasm</keyword>
<dbReference type="SUPFAM" id="SSF55315">
    <property type="entry name" value="L30e-like"/>
    <property type="match status" value="1"/>
</dbReference>
<evidence type="ECO:0000313" key="9">
    <source>
        <dbReference type="EMBL" id="CAF4146549.1"/>
    </source>
</evidence>
<feature type="region of interest" description="Disordered" evidence="6">
    <location>
        <begin position="32"/>
        <end position="58"/>
    </location>
</feature>
<comment type="caution">
    <text evidence="9">The sequence shown here is derived from an EMBL/GenBank/DDBJ whole genome shotgun (WGS) entry which is preliminary data.</text>
</comment>
<dbReference type="SUPFAM" id="SSF55481">
    <property type="entry name" value="N-terminal domain of eukaryotic peptide chain release factor subunit 1, ERF1"/>
    <property type="match status" value="1"/>
</dbReference>
<dbReference type="Pfam" id="PF03463">
    <property type="entry name" value="eRF1_1"/>
    <property type="match status" value="1"/>
</dbReference>
<organism evidence="9 10">
    <name type="scientific">Didymodactylos carnosus</name>
    <dbReference type="NCBI Taxonomy" id="1234261"/>
    <lineage>
        <taxon>Eukaryota</taxon>
        <taxon>Metazoa</taxon>
        <taxon>Spiralia</taxon>
        <taxon>Gnathifera</taxon>
        <taxon>Rotifera</taxon>
        <taxon>Eurotatoria</taxon>
        <taxon>Bdelloidea</taxon>
        <taxon>Philodinida</taxon>
        <taxon>Philodinidae</taxon>
        <taxon>Didymodactylos</taxon>
    </lineage>
</organism>
<evidence type="ECO:0000313" key="8">
    <source>
        <dbReference type="EMBL" id="CAF1335302.1"/>
    </source>
</evidence>
<dbReference type="Proteomes" id="UP000682733">
    <property type="component" value="Unassembled WGS sequence"/>
</dbReference>
<dbReference type="InterPro" id="IPR042226">
    <property type="entry name" value="eFR1_2_sf"/>
</dbReference>
<evidence type="ECO:0000256" key="3">
    <source>
        <dbReference type="ARBA" id="ARBA00013382"/>
    </source>
</evidence>
<dbReference type="SMART" id="SM01194">
    <property type="entry name" value="eRF1_1"/>
    <property type="match status" value="1"/>
</dbReference>